<dbReference type="EMBL" id="BMAT01011488">
    <property type="protein sequence ID" value="GFR73719.1"/>
    <property type="molecule type" value="Genomic_DNA"/>
</dbReference>
<reference evidence="1 2" key="1">
    <citation type="journal article" date="2021" name="Elife">
        <title>Chloroplast acquisition without the gene transfer in kleptoplastic sea slugs, Plakobranchus ocellatus.</title>
        <authorList>
            <person name="Maeda T."/>
            <person name="Takahashi S."/>
            <person name="Yoshida T."/>
            <person name="Shimamura S."/>
            <person name="Takaki Y."/>
            <person name="Nagai Y."/>
            <person name="Toyoda A."/>
            <person name="Suzuki Y."/>
            <person name="Arimoto A."/>
            <person name="Ishii H."/>
            <person name="Satoh N."/>
            <person name="Nishiyama T."/>
            <person name="Hasebe M."/>
            <person name="Maruyama T."/>
            <person name="Minagawa J."/>
            <person name="Obokata J."/>
            <person name="Shigenobu S."/>
        </authorList>
    </citation>
    <scope>NUCLEOTIDE SEQUENCE [LARGE SCALE GENOMIC DNA]</scope>
</reference>
<name>A0AAV4FL99_9GAST</name>
<comment type="caution">
    <text evidence="1">The sequence shown here is derived from an EMBL/GenBank/DDBJ whole genome shotgun (WGS) entry which is preliminary data.</text>
</comment>
<protein>
    <submittedName>
        <fullName evidence="1">Uncharacterized protein</fullName>
    </submittedName>
</protein>
<dbReference type="Proteomes" id="UP000762676">
    <property type="component" value="Unassembled WGS sequence"/>
</dbReference>
<proteinExistence type="predicted"/>
<evidence type="ECO:0000313" key="1">
    <source>
        <dbReference type="EMBL" id="GFR73719.1"/>
    </source>
</evidence>
<keyword evidence="2" id="KW-1185">Reference proteome</keyword>
<gene>
    <name evidence="1" type="ORF">ElyMa_005737100</name>
</gene>
<evidence type="ECO:0000313" key="2">
    <source>
        <dbReference type="Proteomes" id="UP000762676"/>
    </source>
</evidence>
<dbReference type="AlphaFoldDB" id="A0AAV4FL99"/>
<accession>A0AAV4FL99</accession>
<sequence length="171" mass="19020">MTILPHPSKVAENIDIKSRESLQVGPAPSLKVDRYSTVRCAQHINLFPTLKSAVMLYYLQAESQNSVNDSLSTFLRIYSAFTSLRQRLGTNVYQDAMEKFSRGNLKIWSRSCLDSLVPGEKTSSSVRPFLSHVIGRSVTSQNIMFDDTNVGANLISPVQLLSLLLLPEVCV</sequence>
<organism evidence="1 2">
    <name type="scientific">Elysia marginata</name>
    <dbReference type="NCBI Taxonomy" id="1093978"/>
    <lineage>
        <taxon>Eukaryota</taxon>
        <taxon>Metazoa</taxon>
        <taxon>Spiralia</taxon>
        <taxon>Lophotrochozoa</taxon>
        <taxon>Mollusca</taxon>
        <taxon>Gastropoda</taxon>
        <taxon>Heterobranchia</taxon>
        <taxon>Euthyneura</taxon>
        <taxon>Panpulmonata</taxon>
        <taxon>Sacoglossa</taxon>
        <taxon>Placobranchoidea</taxon>
        <taxon>Plakobranchidae</taxon>
        <taxon>Elysia</taxon>
    </lineage>
</organism>